<protein>
    <recommendedName>
        <fullName evidence="4">Tetratricopeptide repeat protein</fullName>
    </recommendedName>
</protein>
<feature type="transmembrane region" description="Helical" evidence="1">
    <location>
        <begin position="215"/>
        <end position="236"/>
    </location>
</feature>
<dbReference type="EMBL" id="CP060202">
    <property type="protein sequence ID" value="QNH63229.1"/>
    <property type="molecule type" value="Genomic_DNA"/>
</dbReference>
<dbReference type="RefSeq" id="WP_185889110.1">
    <property type="nucleotide sequence ID" value="NZ_CP060202.1"/>
</dbReference>
<dbReference type="AlphaFoldDB" id="A0A7G7WA36"/>
<feature type="transmembrane region" description="Helical" evidence="1">
    <location>
        <begin position="388"/>
        <end position="406"/>
    </location>
</feature>
<dbReference type="SUPFAM" id="SSF48452">
    <property type="entry name" value="TPR-like"/>
    <property type="match status" value="1"/>
</dbReference>
<proteinExistence type="predicted"/>
<evidence type="ECO:0008006" key="4">
    <source>
        <dbReference type="Google" id="ProtNLM"/>
    </source>
</evidence>
<dbReference type="Gene3D" id="1.25.40.10">
    <property type="entry name" value="Tetratricopeptide repeat domain"/>
    <property type="match status" value="1"/>
</dbReference>
<feature type="transmembrane region" description="Helical" evidence="1">
    <location>
        <begin position="119"/>
        <end position="142"/>
    </location>
</feature>
<accession>A0A7G7WA36</accession>
<reference evidence="2 3" key="1">
    <citation type="submission" date="2020-08" db="EMBL/GenBank/DDBJ databases">
        <title>Hymenobacter sp. S2-20-2 genome sequencing.</title>
        <authorList>
            <person name="Jin L."/>
        </authorList>
    </citation>
    <scope>NUCLEOTIDE SEQUENCE [LARGE SCALE GENOMIC DNA]</scope>
    <source>
        <strain evidence="2 3">S2-20-2</strain>
    </source>
</reference>
<dbReference type="KEGG" id="hsk:H4317_05325"/>
<dbReference type="Proteomes" id="UP000515489">
    <property type="component" value="Chromosome"/>
</dbReference>
<keyword evidence="1" id="KW-1133">Transmembrane helix</keyword>
<keyword evidence="1" id="KW-0812">Transmembrane</keyword>
<feature type="transmembrane region" description="Helical" evidence="1">
    <location>
        <begin position="347"/>
        <end position="368"/>
    </location>
</feature>
<gene>
    <name evidence="2" type="ORF">H4317_05325</name>
</gene>
<feature type="transmembrane region" description="Helical" evidence="1">
    <location>
        <begin position="248"/>
        <end position="268"/>
    </location>
</feature>
<sequence>MPVSLPAPRTTLWRSPLWLGLFLLTALAVLLAIYHYFTGDDAALPVEAVAQLKPVPTVLSQVRVGVAALPVRVNGYLLTQTHDLVGPYVRPEAAYALLLLLAGALVYFLTVVSTLPRMAFVAGMAGLIFLLMSLNADLLGIFNSQHQYFLILMLLVLGLPAYAFHAFWETIPLGRRLLVFLVLVAGLAALLLSRSELPLEATALHLASFTTNGGAIITALLVLWVAIENINGLLWFNTQAENPGSRFGLLPFVLASLLYLGTLGLYLWNGGELLILPGVHLDPLVLLLPAVAIGWLGLQRREASYGDWLPYKPGAAYLYLVLVLLAAAFVGYAFATANDPLLLAARHFTALALFTCGLAYLAYILLNYAPLIRQRLRVYRVVYAPRRLPFFIVYVIGVGAVIAVDLRNNTETVYQVQAGYYNNLGDLTRLQSELEPNRDALALLAERYYAESDILDEHNHKASLGRAALYRFRLQRQNEINILRRALSRRPSEKISLRLASLYNEPTDFFDRLAALREGLKSAPTSARLNNDLAHLYSRSTLSDSVNWYLNRAEAADPGSAVIQTNRLAFLLQNKQFSAARELVQATPTETDAAWQSNVLLLAQEAPTVKVELPKLPAPDSAANLTVPEFARLYHAALRRATAHDTTYLLALTKLVQRPSNESYFEQLTFLQALTQHYGGQAMPARVTLAPLMAGNTLSAAYYQNLAALWLLEMHAPGAAATGFAAAARTGPGYPEARLNRAYALALNEQLDSAQAEVAAVVKSLDLALLPVAKSLQQVLAANFNKDYRAFQASSDSLKAQFLVLRGQQMLQELDGYSWYGYYIEKIASPTAYDVALLAQAARVASIHAPEAAGILKAHPLRTSAPDLASQRNIVYGRALLGCAALSPTYFKKLSTLLDSATFLPAEQPYRLYLQAALADYRQQPKQATQLYRRLTQEAPFLETGMLAAADFYTRQQDYLGAYGALQAALEVSPESVPLLKAYALAAIPAGLSEYATASLDKLRPLLSPAEYATFRTLYDARRAAQAAAAAPWN</sequence>
<keyword evidence="3" id="KW-1185">Reference proteome</keyword>
<feature type="transmembrane region" description="Helical" evidence="1">
    <location>
        <begin position="17"/>
        <end position="37"/>
    </location>
</feature>
<evidence type="ECO:0000256" key="1">
    <source>
        <dbReference type="SAM" id="Phobius"/>
    </source>
</evidence>
<name>A0A7G7WA36_9BACT</name>
<feature type="transmembrane region" description="Helical" evidence="1">
    <location>
        <begin position="148"/>
        <end position="168"/>
    </location>
</feature>
<evidence type="ECO:0000313" key="3">
    <source>
        <dbReference type="Proteomes" id="UP000515489"/>
    </source>
</evidence>
<keyword evidence="1" id="KW-0472">Membrane</keyword>
<feature type="transmembrane region" description="Helical" evidence="1">
    <location>
        <begin position="93"/>
        <end position="112"/>
    </location>
</feature>
<feature type="transmembrane region" description="Helical" evidence="1">
    <location>
        <begin position="274"/>
        <end position="296"/>
    </location>
</feature>
<evidence type="ECO:0000313" key="2">
    <source>
        <dbReference type="EMBL" id="QNH63229.1"/>
    </source>
</evidence>
<feature type="transmembrane region" description="Helical" evidence="1">
    <location>
        <begin position="177"/>
        <end position="195"/>
    </location>
</feature>
<feature type="transmembrane region" description="Helical" evidence="1">
    <location>
        <begin position="316"/>
        <end position="335"/>
    </location>
</feature>
<organism evidence="2 3">
    <name type="scientific">Hymenobacter sediminicola</name>
    <dbReference type="NCBI Taxonomy" id="2761579"/>
    <lineage>
        <taxon>Bacteria</taxon>
        <taxon>Pseudomonadati</taxon>
        <taxon>Bacteroidota</taxon>
        <taxon>Cytophagia</taxon>
        <taxon>Cytophagales</taxon>
        <taxon>Hymenobacteraceae</taxon>
        <taxon>Hymenobacter</taxon>
    </lineage>
</organism>
<dbReference type="InterPro" id="IPR011990">
    <property type="entry name" value="TPR-like_helical_dom_sf"/>
</dbReference>